<proteinExistence type="predicted"/>
<reference evidence="1" key="2">
    <citation type="submission" date="2015-07" db="EMBL/GenBank/DDBJ databases">
        <authorList>
            <person name="Noorani M."/>
        </authorList>
    </citation>
    <scope>NUCLEOTIDE SEQUENCE</scope>
    <source>
        <strain evidence="1">Yugu1</strain>
    </source>
</reference>
<accession>A0A368RST2</accession>
<dbReference type="STRING" id="4555.A0A368RST2"/>
<dbReference type="PANTHER" id="PTHR33527">
    <property type="entry name" value="OS07G0274300 PROTEIN"/>
    <property type="match status" value="1"/>
</dbReference>
<evidence type="ECO:0008006" key="2">
    <source>
        <dbReference type="Google" id="ProtNLM"/>
    </source>
</evidence>
<gene>
    <name evidence="1" type="ORF">SETIT_7G063900v2</name>
</gene>
<dbReference type="AlphaFoldDB" id="A0A368RST2"/>
<dbReference type="EMBL" id="CM003534">
    <property type="protein sequence ID" value="RCV33201.1"/>
    <property type="molecule type" value="Genomic_DNA"/>
</dbReference>
<name>A0A368RST2_SETIT</name>
<organism evidence="1">
    <name type="scientific">Setaria italica</name>
    <name type="common">Foxtail millet</name>
    <name type="synonym">Panicum italicum</name>
    <dbReference type="NCBI Taxonomy" id="4555"/>
    <lineage>
        <taxon>Eukaryota</taxon>
        <taxon>Viridiplantae</taxon>
        <taxon>Streptophyta</taxon>
        <taxon>Embryophyta</taxon>
        <taxon>Tracheophyta</taxon>
        <taxon>Spermatophyta</taxon>
        <taxon>Magnoliopsida</taxon>
        <taxon>Liliopsida</taxon>
        <taxon>Poales</taxon>
        <taxon>Poaceae</taxon>
        <taxon>PACMAD clade</taxon>
        <taxon>Panicoideae</taxon>
        <taxon>Panicodae</taxon>
        <taxon>Paniceae</taxon>
        <taxon>Cenchrinae</taxon>
        <taxon>Setaria</taxon>
    </lineage>
</organism>
<evidence type="ECO:0000313" key="1">
    <source>
        <dbReference type="EMBL" id="RCV33201.1"/>
    </source>
</evidence>
<dbReference type="OrthoDB" id="1882251at2759"/>
<reference evidence="1" key="1">
    <citation type="journal article" date="2012" name="Nat. Biotechnol.">
        <title>Reference genome sequence of the model plant Setaria.</title>
        <authorList>
            <person name="Bennetzen J.L."/>
            <person name="Schmutz J."/>
            <person name="Wang H."/>
            <person name="Percifield R."/>
            <person name="Hawkins J."/>
            <person name="Pontaroli A.C."/>
            <person name="Estep M."/>
            <person name="Feng L."/>
            <person name="Vaughn J.N."/>
            <person name="Grimwood J."/>
            <person name="Jenkins J."/>
            <person name="Barry K."/>
            <person name="Lindquist E."/>
            <person name="Hellsten U."/>
            <person name="Deshpande S."/>
            <person name="Wang X."/>
            <person name="Wu X."/>
            <person name="Mitros T."/>
            <person name="Triplett J."/>
            <person name="Yang X."/>
            <person name="Ye C.Y."/>
            <person name="Mauro-Herrera M."/>
            <person name="Wang L."/>
            <person name="Li P."/>
            <person name="Sharma M."/>
            <person name="Sharma R."/>
            <person name="Ronald P.C."/>
            <person name="Panaud O."/>
            <person name="Kellogg E.A."/>
            <person name="Brutnell T.P."/>
            <person name="Doust A.N."/>
            <person name="Tuskan G.A."/>
            <person name="Rokhsar D."/>
            <person name="Devos K.M."/>
        </authorList>
    </citation>
    <scope>NUCLEOTIDE SEQUENCE [LARGE SCALE GENOMIC DNA]</scope>
    <source>
        <strain evidence="1">Yugu1</strain>
    </source>
</reference>
<sequence>MEPTVHDVLAFHRVDRAAYEHLLSLGAGSRPARDAVALLMWLHRRAGVDAVPRVPALVRTPAAAARLAAEARAVFLHGAPPVPPLLLSRLCGEADPDDVDGGGGGHPRGGPWWLLTPCGQAAAAGEAARRGVAEVLGGVGTLVFDDRLRAILRHYEEDGGDGALPAELAAPYRLRGGAPVGAAALEEDGRSLFITFSKGFPLTREEVEEFFTERWGDCITKVMMEKVPPGELPTYGRVVFRLAATAAAVLGGRPLVKLMVNGRHMWARKYVPRPSPPEH</sequence>
<protein>
    <recommendedName>
        <fullName evidence="2">RRM domain-containing protein</fullName>
    </recommendedName>
</protein>
<dbReference type="PANTHER" id="PTHR33527:SF6">
    <property type="entry name" value="OS04G0373100 PROTEIN"/>
    <property type="match status" value="1"/>
</dbReference>